<dbReference type="Gene3D" id="3.90.79.10">
    <property type="entry name" value="Nucleoside Triphosphate Pyrophosphohydrolase"/>
    <property type="match status" value="1"/>
</dbReference>
<reference evidence="4" key="1">
    <citation type="journal article" date="2019" name="Int. J. Syst. Evol. Microbiol.">
        <title>The Global Catalogue of Microorganisms (GCM) 10K type strain sequencing project: providing services to taxonomists for standard genome sequencing and annotation.</title>
        <authorList>
            <consortium name="The Broad Institute Genomics Platform"/>
            <consortium name="The Broad Institute Genome Sequencing Center for Infectious Disease"/>
            <person name="Wu L."/>
            <person name="Ma J."/>
        </authorList>
    </citation>
    <scope>NUCLEOTIDE SEQUENCE [LARGE SCALE GENOMIC DNA]</scope>
    <source>
        <strain evidence="4">JCM 9458</strain>
    </source>
</reference>
<dbReference type="PROSITE" id="PS00893">
    <property type="entry name" value="NUDIX_BOX"/>
    <property type="match status" value="1"/>
</dbReference>
<dbReference type="RefSeq" id="WP_345730356.1">
    <property type="nucleotide sequence ID" value="NZ_BAAAYN010000030.1"/>
</dbReference>
<accession>A0ABP6T2W9</accession>
<dbReference type="PANTHER" id="PTHR21340:SF0">
    <property type="entry name" value="BIS(5'-NUCLEOSYL)-TETRAPHOSPHATASE [ASYMMETRICAL]"/>
    <property type="match status" value="1"/>
</dbReference>
<comment type="caution">
    <text evidence="3">The sequence shown here is derived from an EMBL/GenBank/DDBJ whole genome shotgun (WGS) entry which is preliminary data.</text>
</comment>
<dbReference type="Pfam" id="PF00293">
    <property type="entry name" value="NUDIX"/>
    <property type="match status" value="1"/>
</dbReference>
<dbReference type="Gene3D" id="3.40.50.1240">
    <property type="entry name" value="Phosphoglycerate mutase-like"/>
    <property type="match status" value="1"/>
</dbReference>
<dbReference type="SUPFAM" id="SSF53254">
    <property type="entry name" value="Phosphoglycerate mutase-like"/>
    <property type="match status" value="1"/>
</dbReference>
<sequence>MTSENHAEVRAAGGVVWRHGADGVEIALIHRPRYDDWSLPKGKLDPDEHELAAACREVIEETGLQPVVGPRLPSTSYLVPPRGGQHRSTGTGLVPKIVDYWAMRAVEGEFTRNEEVDGLVWLSPERAVERVTHSHDAGVVRAFAGLPEITATVLLVRHGKAGDKQTWPGPDAERPLEASGQAQAVWLADLVPWFRPVRVLSSDKVRCRQTVEPLAAALGLDVVTDAVFDEETFGDDPAAVVGRIRELAAGGDVTAVCSQGGLIPGVITDLADADGSIVDANPTAHRNGGLRSRKGSIWALHFAGERLVQADYLPSIRPESNP</sequence>
<dbReference type="InterPro" id="IPR013078">
    <property type="entry name" value="His_Pase_superF_clade-1"/>
</dbReference>
<evidence type="ECO:0000259" key="2">
    <source>
        <dbReference type="PROSITE" id="PS51462"/>
    </source>
</evidence>
<dbReference type="InterPro" id="IPR015797">
    <property type="entry name" value="NUDIX_hydrolase-like_dom_sf"/>
</dbReference>
<dbReference type="InterPro" id="IPR020084">
    <property type="entry name" value="NUDIX_hydrolase_CS"/>
</dbReference>
<dbReference type="SUPFAM" id="SSF55811">
    <property type="entry name" value="Nudix"/>
    <property type="match status" value="1"/>
</dbReference>
<keyword evidence="1 3" id="KW-0378">Hydrolase</keyword>
<dbReference type="CDD" id="cd07067">
    <property type="entry name" value="HP_PGM_like"/>
    <property type="match status" value="1"/>
</dbReference>
<organism evidence="3 4">
    <name type="scientific">Cryptosporangium minutisporangium</name>
    <dbReference type="NCBI Taxonomy" id="113569"/>
    <lineage>
        <taxon>Bacteria</taxon>
        <taxon>Bacillati</taxon>
        <taxon>Actinomycetota</taxon>
        <taxon>Actinomycetes</taxon>
        <taxon>Cryptosporangiales</taxon>
        <taxon>Cryptosporangiaceae</taxon>
        <taxon>Cryptosporangium</taxon>
    </lineage>
</organism>
<dbReference type="GO" id="GO:0016787">
    <property type="term" value="F:hydrolase activity"/>
    <property type="evidence" value="ECO:0007669"/>
    <property type="project" value="UniProtKB-KW"/>
</dbReference>
<keyword evidence="4" id="KW-1185">Reference proteome</keyword>
<gene>
    <name evidence="3" type="ORF">GCM10020369_47120</name>
</gene>
<feature type="domain" description="Nudix hydrolase" evidence="2">
    <location>
        <begin position="7"/>
        <end position="145"/>
    </location>
</feature>
<dbReference type="PANTHER" id="PTHR21340">
    <property type="entry name" value="DIADENOSINE 5,5-P1,P4-TETRAPHOSPHATE PYROPHOSPHOHYDROLASE MUTT"/>
    <property type="match status" value="1"/>
</dbReference>
<dbReference type="Pfam" id="PF00300">
    <property type="entry name" value="His_Phos_1"/>
    <property type="match status" value="1"/>
</dbReference>
<evidence type="ECO:0000313" key="4">
    <source>
        <dbReference type="Proteomes" id="UP001501676"/>
    </source>
</evidence>
<dbReference type="EMBL" id="BAAAYN010000030">
    <property type="protein sequence ID" value="GAA3390991.1"/>
    <property type="molecule type" value="Genomic_DNA"/>
</dbReference>
<dbReference type="PROSITE" id="PS51462">
    <property type="entry name" value="NUDIX"/>
    <property type="match status" value="1"/>
</dbReference>
<evidence type="ECO:0000256" key="1">
    <source>
        <dbReference type="ARBA" id="ARBA00022801"/>
    </source>
</evidence>
<dbReference type="InterPro" id="IPR000086">
    <property type="entry name" value="NUDIX_hydrolase_dom"/>
</dbReference>
<dbReference type="CDD" id="cd03673">
    <property type="entry name" value="NUDIX_Ap6A_hydrolase"/>
    <property type="match status" value="1"/>
</dbReference>
<name>A0ABP6T2W9_9ACTN</name>
<dbReference type="InterPro" id="IPR029033">
    <property type="entry name" value="His_PPase_superfam"/>
</dbReference>
<dbReference type="InterPro" id="IPR051325">
    <property type="entry name" value="Nudix_hydrolase_domain"/>
</dbReference>
<evidence type="ECO:0000313" key="3">
    <source>
        <dbReference type="EMBL" id="GAA3390991.1"/>
    </source>
</evidence>
<dbReference type="SMART" id="SM00855">
    <property type="entry name" value="PGAM"/>
    <property type="match status" value="1"/>
</dbReference>
<dbReference type="Proteomes" id="UP001501676">
    <property type="component" value="Unassembled WGS sequence"/>
</dbReference>
<protein>
    <submittedName>
        <fullName evidence="3">NUDIX hydrolase</fullName>
    </submittedName>
</protein>
<proteinExistence type="predicted"/>